<keyword evidence="2" id="KW-0560">Oxidoreductase</keyword>
<dbReference type="EMBL" id="JBHRVU010000005">
    <property type="protein sequence ID" value="MFC3443492.1"/>
    <property type="molecule type" value="Genomic_DNA"/>
</dbReference>
<proteinExistence type="inferred from homology"/>
<dbReference type="PRINTS" id="PR00080">
    <property type="entry name" value="SDRFAMILY"/>
</dbReference>
<dbReference type="CDD" id="cd05374">
    <property type="entry name" value="17beta-HSD-like_SDR_c"/>
    <property type="match status" value="1"/>
</dbReference>
<evidence type="ECO:0000313" key="4">
    <source>
        <dbReference type="EMBL" id="MFC3443492.1"/>
    </source>
</evidence>
<reference evidence="5" key="1">
    <citation type="journal article" date="2019" name="Int. J. Syst. Evol. Microbiol.">
        <title>The Global Catalogue of Microorganisms (GCM) 10K type strain sequencing project: providing services to taxonomists for standard genome sequencing and annotation.</title>
        <authorList>
            <consortium name="The Broad Institute Genomics Platform"/>
            <consortium name="The Broad Institute Genome Sequencing Center for Infectious Disease"/>
            <person name="Wu L."/>
            <person name="Ma J."/>
        </authorList>
    </citation>
    <scope>NUCLEOTIDE SEQUENCE [LARGE SCALE GENOMIC DNA]</scope>
    <source>
        <strain evidence="5">CCM 7491</strain>
    </source>
</reference>
<dbReference type="PANTHER" id="PTHR43976:SF16">
    <property type="entry name" value="SHORT-CHAIN DEHYDROGENASE_REDUCTASE FAMILY PROTEIN"/>
    <property type="match status" value="1"/>
</dbReference>
<keyword evidence="5" id="KW-1185">Reference proteome</keyword>
<dbReference type="PROSITE" id="PS00061">
    <property type="entry name" value="ADH_SHORT"/>
    <property type="match status" value="1"/>
</dbReference>
<name>A0ABV7NMD9_9SPHN</name>
<dbReference type="NCBIfam" id="NF004824">
    <property type="entry name" value="PRK06180.1"/>
    <property type="match status" value="1"/>
</dbReference>
<dbReference type="SUPFAM" id="SSF51735">
    <property type="entry name" value="NAD(P)-binding Rossmann-fold domains"/>
    <property type="match status" value="1"/>
</dbReference>
<evidence type="ECO:0000256" key="3">
    <source>
        <dbReference type="RuleBase" id="RU000363"/>
    </source>
</evidence>
<dbReference type="NCBIfam" id="NF006114">
    <property type="entry name" value="PRK08263.1"/>
    <property type="match status" value="1"/>
</dbReference>
<dbReference type="Gene3D" id="3.40.50.720">
    <property type="entry name" value="NAD(P)-binding Rossmann-like Domain"/>
    <property type="match status" value="1"/>
</dbReference>
<dbReference type="Pfam" id="PF00106">
    <property type="entry name" value="adh_short"/>
    <property type="match status" value="1"/>
</dbReference>
<sequence>MLEEDVAMEWGEKNWFITGASSGFGKAIATAILARGGRVIATARNPDALDDLKAIAPDRVMAVPLDIRDPVGMAEALDQAKAFGGIDVLVNNAGYGFLGGVEESSVEEIAAQMDVNFFGPLRLIRAALPDMRARGSGFIVNISSIAGVRSFAGSAFYSTSKFALEALSEALAGEVDRFGIGVMIVEPGYFRTDFSGRSLMHATAPHPDYDFLARRRAAASAASGTQIGDPRRGANAIIDAMNAPTPPTRLVLGSDAYAIVKDALDARHMELEDWRTLSESTDFATD</sequence>
<dbReference type="InterPro" id="IPR036291">
    <property type="entry name" value="NAD(P)-bd_dom_sf"/>
</dbReference>
<dbReference type="PANTHER" id="PTHR43976">
    <property type="entry name" value="SHORT CHAIN DEHYDROGENASE"/>
    <property type="match status" value="1"/>
</dbReference>
<evidence type="ECO:0000256" key="2">
    <source>
        <dbReference type="ARBA" id="ARBA00023002"/>
    </source>
</evidence>
<dbReference type="InterPro" id="IPR002347">
    <property type="entry name" value="SDR_fam"/>
</dbReference>
<dbReference type="InterPro" id="IPR051911">
    <property type="entry name" value="SDR_oxidoreductase"/>
</dbReference>
<dbReference type="RefSeq" id="WP_380798275.1">
    <property type="nucleotide sequence ID" value="NZ_JBHRVU010000005.1"/>
</dbReference>
<protein>
    <submittedName>
        <fullName evidence="4">Oxidoreductase</fullName>
    </submittedName>
</protein>
<dbReference type="Proteomes" id="UP001595681">
    <property type="component" value="Unassembled WGS sequence"/>
</dbReference>
<comment type="similarity">
    <text evidence="1 3">Belongs to the short-chain dehydrogenases/reductases (SDR) family.</text>
</comment>
<accession>A0ABV7NMD9</accession>
<evidence type="ECO:0000256" key="1">
    <source>
        <dbReference type="ARBA" id="ARBA00006484"/>
    </source>
</evidence>
<dbReference type="InterPro" id="IPR020904">
    <property type="entry name" value="Sc_DH/Rdtase_CS"/>
</dbReference>
<evidence type="ECO:0000313" key="5">
    <source>
        <dbReference type="Proteomes" id="UP001595681"/>
    </source>
</evidence>
<dbReference type="PRINTS" id="PR00081">
    <property type="entry name" value="GDHRDH"/>
</dbReference>
<gene>
    <name evidence="4" type="ORF">ACFOKF_20250</name>
</gene>
<organism evidence="4 5">
    <name type="scientific">Sphingobium rhizovicinum</name>
    <dbReference type="NCBI Taxonomy" id="432308"/>
    <lineage>
        <taxon>Bacteria</taxon>
        <taxon>Pseudomonadati</taxon>
        <taxon>Pseudomonadota</taxon>
        <taxon>Alphaproteobacteria</taxon>
        <taxon>Sphingomonadales</taxon>
        <taxon>Sphingomonadaceae</taxon>
        <taxon>Sphingobium</taxon>
    </lineage>
</organism>
<comment type="caution">
    <text evidence="4">The sequence shown here is derived from an EMBL/GenBank/DDBJ whole genome shotgun (WGS) entry which is preliminary data.</text>
</comment>